<organism evidence="4 5">
    <name type="scientific">Candidatus Babela massiliensis</name>
    <dbReference type="NCBI Taxonomy" id="673862"/>
    <lineage>
        <taxon>Bacteria</taxon>
        <taxon>Candidatus Babelota</taxon>
        <taxon>Candidatus Babeliae</taxon>
        <taxon>Candidatus Babeliales</taxon>
        <taxon>Candidatus Babeliaceae</taxon>
        <taxon>Candidatus Babela</taxon>
    </lineage>
</organism>
<evidence type="ECO:0000256" key="3">
    <source>
        <dbReference type="PROSITE-ProRule" id="PRU00023"/>
    </source>
</evidence>
<proteinExistence type="predicted"/>
<keyword evidence="1" id="KW-0677">Repeat</keyword>
<keyword evidence="2 3" id="KW-0040">ANK repeat</keyword>
<dbReference type="InterPro" id="IPR036770">
    <property type="entry name" value="Ankyrin_rpt-contain_sf"/>
</dbReference>
<feature type="repeat" description="ANK" evidence="3">
    <location>
        <begin position="301"/>
        <end position="333"/>
    </location>
</feature>
<evidence type="ECO:0000256" key="1">
    <source>
        <dbReference type="ARBA" id="ARBA00022737"/>
    </source>
</evidence>
<evidence type="ECO:0000313" key="5">
    <source>
        <dbReference type="Proteomes" id="UP000018769"/>
    </source>
</evidence>
<dbReference type="RefSeq" id="WP_023791226.1">
    <property type="nucleotide sequence ID" value="NC_023003.1"/>
</dbReference>
<dbReference type="InterPro" id="IPR002110">
    <property type="entry name" value="Ankyrin_rpt"/>
</dbReference>
<sequence length="489" mass="55623">MKKIIKLGFMAIVSLLLVNPLIYTGNANIKSSSLGISQLPDLPIEVWDFILEIYIKNHLLNKWDDVCVLYKECDKEIGKITANLRLVNRNFNALINHKLKNSLKDAQRQVFIFLCNKIRSKKLLSTEELNERLKELIKQRSFKIECFPEIIDLIIRGADANIHNRAGDNTLLLSLKYKQRELAKLLIENQLGIDLNLQNKKNYTALLLSLRNKQLDIAKLLILHEANFNIKGYCGQNALHLSAENGYIDIVSMLIDTGIVDINDKDDFGSTALIYASEKGHIDVVKLLVKYGADINCSDQDDHTALTKALDNGHVKIAKFLIKMGANFNDKYVLIFSLNEKCLEITKFLIENGVDFNIKDSRGYSFLDLAIEKEYIEIVDLIIQKGADINAQNDYGRTALMRALIEERFDVAKLLILRNANVNLVDKIGWSALTFAVLRGRIDIVELLVDMKANCELQDNSGTTILDIAKDCKHKKIVKFLKKYKKLKK</sequence>
<dbReference type="Gene3D" id="1.25.40.20">
    <property type="entry name" value="Ankyrin repeat-containing domain"/>
    <property type="match status" value="3"/>
</dbReference>
<protein>
    <submittedName>
        <fullName evidence="4">Ankyrin repeats containing protein</fullName>
    </submittedName>
</protein>
<dbReference type="PROSITE" id="PS50088">
    <property type="entry name" value="ANK_REPEAT"/>
    <property type="match status" value="6"/>
</dbReference>
<dbReference type="eggNOG" id="COG0666">
    <property type="taxonomic scope" value="Bacteria"/>
</dbReference>
<dbReference type="KEGG" id="dpb:BABL1_gene_988"/>
<feature type="repeat" description="ANK" evidence="3">
    <location>
        <begin position="428"/>
        <end position="460"/>
    </location>
</feature>
<dbReference type="PRINTS" id="PR01415">
    <property type="entry name" value="ANKYRIN"/>
</dbReference>
<dbReference type="Pfam" id="PF12796">
    <property type="entry name" value="Ank_2"/>
    <property type="match status" value="2"/>
</dbReference>
<dbReference type="PROSITE" id="PS50297">
    <property type="entry name" value="ANK_REP_REGION"/>
    <property type="match status" value="5"/>
</dbReference>
<name>V6DFG9_9BACT</name>
<dbReference type="AlphaFoldDB" id="V6DFG9"/>
<dbReference type="OrthoDB" id="9772065at2"/>
<accession>V6DFG9</accession>
<dbReference type="PANTHER" id="PTHR24173">
    <property type="entry name" value="ANKYRIN REPEAT CONTAINING"/>
    <property type="match status" value="1"/>
</dbReference>
<dbReference type="HOGENOM" id="CLU_000134_57_1_7"/>
<dbReference type="SMART" id="SM00248">
    <property type="entry name" value="ANK"/>
    <property type="match status" value="9"/>
</dbReference>
<feature type="repeat" description="ANK" evidence="3">
    <location>
        <begin position="395"/>
        <end position="427"/>
    </location>
</feature>
<gene>
    <name evidence="4" type="primary">ankX_11</name>
    <name evidence="4" type="ORF">BABL1_gene_988</name>
</gene>
<reference evidence="4 5" key="1">
    <citation type="journal article" date="2015" name="Biol. Direct">
        <title>Babela massiliensis, a representative of a widespread bacterial phylum with unusual adaptations to parasitism in amoebae.</title>
        <authorList>
            <person name="Pagnier I."/>
            <person name="Yutin N."/>
            <person name="Croce O."/>
            <person name="Makarova K.S."/>
            <person name="Wolf Y.I."/>
            <person name="Benamar S."/>
            <person name="Raoult D."/>
            <person name="Koonin E.V."/>
            <person name="La Scola B."/>
        </authorList>
    </citation>
    <scope>NUCLEOTIDE SEQUENCE [LARGE SCALE GENOMIC DNA]</scope>
    <source>
        <strain evidence="5">BABL1</strain>
    </source>
</reference>
<keyword evidence="5" id="KW-1185">Reference proteome</keyword>
<feature type="repeat" description="ANK" evidence="3">
    <location>
        <begin position="362"/>
        <end position="394"/>
    </location>
</feature>
<dbReference type="Proteomes" id="UP000018769">
    <property type="component" value="Chromosome I"/>
</dbReference>
<dbReference type="PANTHER" id="PTHR24173:SF74">
    <property type="entry name" value="ANKYRIN REPEAT DOMAIN-CONTAINING PROTEIN 16"/>
    <property type="match status" value="1"/>
</dbReference>
<evidence type="ECO:0000313" key="4">
    <source>
        <dbReference type="EMBL" id="CDK30294.1"/>
    </source>
</evidence>
<evidence type="ECO:0000256" key="2">
    <source>
        <dbReference type="ARBA" id="ARBA00023043"/>
    </source>
</evidence>
<dbReference type="EMBL" id="HG793133">
    <property type="protein sequence ID" value="CDK30294.1"/>
    <property type="molecule type" value="Genomic_DNA"/>
</dbReference>
<feature type="repeat" description="ANK" evidence="3">
    <location>
        <begin position="268"/>
        <end position="300"/>
    </location>
</feature>
<dbReference type="SUPFAM" id="SSF48403">
    <property type="entry name" value="Ankyrin repeat"/>
    <property type="match status" value="1"/>
</dbReference>
<dbReference type="Pfam" id="PF00023">
    <property type="entry name" value="Ank"/>
    <property type="match status" value="2"/>
</dbReference>
<dbReference type="STRING" id="673862.BABL1_gene_988"/>
<feature type="repeat" description="ANK" evidence="3">
    <location>
        <begin position="234"/>
        <end position="258"/>
    </location>
</feature>